<evidence type="ECO:0000313" key="2">
    <source>
        <dbReference type="Proteomes" id="UP000030653"/>
    </source>
</evidence>
<organism evidence="1 2">
    <name type="scientific">Dacryopinax primogenitus (strain DJM 731)</name>
    <name type="common">Brown rot fungus</name>
    <dbReference type="NCBI Taxonomy" id="1858805"/>
    <lineage>
        <taxon>Eukaryota</taxon>
        <taxon>Fungi</taxon>
        <taxon>Dikarya</taxon>
        <taxon>Basidiomycota</taxon>
        <taxon>Agaricomycotina</taxon>
        <taxon>Dacrymycetes</taxon>
        <taxon>Dacrymycetales</taxon>
        <taxon>Dacrymycetaceae</taxon>
        <taxon>Dacryopinax</taxon>
    </lineage>
</organism>
<dbReference type="InterPro" id="IPR043502">
    <property type="entry name" value="DNA/RNA_pol_sf"/>
</dbReference>
<evidence type="ECO:0000313" key="1">
    <source>
        <dbReference type="EMBL" id="EJU01592.1"/>
    </source>
</evidence>
<reference evidence="1 2" key="1">
    <citation type="journal article" date="2012" name="Science">
        <title>The Paleozoic origin of enzymatic lignin decomposition reconstructed from 31 fungal genomes.</title>
        <authorList>
            <person name="Floudas D."/>
            <person name="Binder M."/>
            <person name="Riley R."/>
            <person name="Barry K."/>
            <person name="Blanchette R.A."/>
            <person name="Henrissat B."/>
            <person name="Martinez A.T."/>
            <person name="Otillar R."/>
            <person name="Spatafora J.W."/>
            <person name="Yadav J.S."/>
            <person name="Aerts A."/>
            <person name="Benoit I."/>
            <person name="Boyd A."/>
            <person name="Carlson A."/>
            <person name="Copeland A."/>
            <person name="Coutinho P.M."/>
            <person name="de Vries R.P."/>
            <person name="Ferreira P."/>
            <person name="Findley K."/>
            <person name="Foster B."/>
            <person name="Gaskell J."/>
            <person name="Glotzer D."/>
            <person name="Gorecki P."/>
            <person name="Heitman J."/>
            <person name="Hesse C."/>
            <person name="Hori C."/>
            <person name="Igarashi K."/>
            <person name="Jurgens J.A."/>
            <person name="Kallen N."/>
            <person name="Kersten P."/>
            <person name="Kohler A."/>
            <person name="Kuees U."/>
            <person name="Kumar T.K.A."/>
            <person name="Kuo A."/>
            <person name="LaButti K."/>
            <person name="Larrondo L.F."/>
            <person name="Lindquist E."/>
            <person name="Ling A."/>
            <person name="Lombard V."/>
            <person name="Lucas S."/>
            <person name="Lundell T."/>
            <person name="Martin R."/>
            <person name="McLaughlin D.J."/>
            <person name="Morgenstern I."/>
            <person name="Morin E."/>
            <person name="Murat C."/>
            <person name="Nagy L.G."/>
            <person name="Nolan M."/>
            <person name="Ohm R.A."/>
            <person name="Patyshakuliyeva A."/>
            <person name="Rokas A."/>
            <person name="Ruiz-Duenas F.J."/>
            <person name="Sabat G."/>
            <person name="Salamov A."/>
            <person name="Samejima M."/>
            <person name="Schmutz J."/>
            <person name="Slot J.C."/>
            <person name="St John F."/>
            <person name="Stenlid J."/>
            <person name="Sun H."/>
            <person name="Sun S."/>
            <person name="Syed K."/>
            <person name="Tsang A."/>
            <person name="Wiebenga A."/>
            <person name="Young D."/>
            <person name="Pisabarro A."/>
            <person name="Eastwood D.C."/>
            <person name="Martin F."/>
            <person name="Cullen D."/>
            <person name="Grigoriev I.V."/>
            <person name="Hibbett D.S."/>
        </authorList>
    </citation>
    <scope>NUCLEOTIDE SEQUENCE [LARGE SCALE GENOMIC DNA]</scope>
    <source>
        <strain evidence="1 2">DJM-731 SS1</strain>
    </source>
</reference>
<dbReference type="OrthoDB" id="6776860at2759"/>
<dbReference type="GeneID" id="63689401"/>
<keyword evidence="2" id="KW-1185">Reference proteome</keyword>
<gene>
    <name evidence="1" type="ORF">DACRYDRAFT_30411</name>
</gene>
<accession>M5G704</accession>
<sequence>KAFRFDGHLRHYPEQLRICLLPDAQPISVPMYRASPTKQEVIDKQLQAWSKQGMIEVSISPWAFLVVIVYCNGKVHF</sequence>
<dbReference type="AlphaFoldDB" id="M5G704"/>
<dbReference type="EMBL" id="JH795864">
    <property type="protein sequence ID" value="EJU01592.1"/>
    <property type="molecule type" value="Genomic_DNA"/>
</dbReference>
<dbReference type="RefSeq" id="XP_040628489.1">
    <property type="nucleotide sequence ID" value="XM_040774339.1"/>
</dbReference>
<feature type="non-terminal residue" evidence="1">
    <location>
        <position position="77"/>
    </location>
</feature>
<protein>
    <submittedName>
        <fullName evidence="1">Uncharacterized protein</fullName>
    </submittedName>
</protein>
<dbReference type="SUPFAM" id="SSF56672">
    <property type="entry name" value="DNA/RNA polymerases"/>
    <property type="match status" value="1"/>
</dbReference>
<dbReference type="Proteomes" id="UP000030653">
    <property type="component" value="Unassembled WGS sequence"/>
</dbReference>
<feature type="non-terminal residue" evidence="1">
    <location>
        <position position="1"/>
    </location>
</feature>
<dbReference type="HOGENOM" id="CLU_165193_1_0_1"/>
<dbReference type="OMA" id="KQGMIEV"/>
<dbReference type="STRING" id="1858805.M5G704"/>
<name>M5G704_DACPD</name>
<dbReference type="Gene3D" id="3.10.10.10">
    <property type="entry name" value="HIV Type 1 Reverse Transcriptase, subunit A, domain 1"/>
    <property type="match status" value="1"/>
</dbReference>
<proteinExistence type="predicted"/>